<gene>
    <name evidence="1" type="ORF">N8I77_012275</name>
</gene>
<dbReference type="Pfam" id="PF26639">
    <property type="entry name" value="Het-6_barrel"/>
    <property type="match status" value="1"/>
</dbReference>
<dbReference type="AlphaFoldDB" id="A0AAD9VYR4"/>
<comment type="caution">
    <text evidence="1">The sequence shown here is derived from an EMBL/GenBank/DDBJ whole genome shotgun (WGS) entry which is preliminary data.</text>
</comment>
<reference evidence="1" key="1">
    <citation type="submission" date="2023-06" db="EMBL/GenBank/DDBJ databases">
        <authorList>
            <person name="Noh H."/>
        </authorList>
    </citation>
    <scope>NUCLEOTIDE SEQUENCE</scope>
    <source>
        <strain evidence="1">DUCC20226</strain>
    </source>
</reference>
<sequence>MPEVYAKAKLVLVWLGLMDEAGLLSNVCTSIKELHEFFPSFDDNVIVSPEARQNLVAEMALRDRRESWPNTDEYDLEPLVEFIGRPWFTRKLVVQEIAVALALKILSLGGLPHIVRKIDPKDRRAFELGLFNLGVMDRVQDFLKAGRGTFVDAVMGTRGTSCSNHHNHIYAVLSCASEGPSLDPDYTLSVEDTFKKFTTVMLIQEHNLKVLSLESHKEIIVDEVKDFVPSLHEMLREDMPDLFKAYSPLSGAVDPCLQSSVRRFCRWMRASYDLANSHASVVDEVGRRDAFSRTLLCTEGGSTSSKEMAKKLSTTFKYVQWVLFQDYTSSSKQMHVSDELSQARPRLATLWGGIESAMAEKCIRRNFFVTKVGRLGQMPIGTEKGDFVCVLLGGDVPFVIRPTDHDSPYHSLIGDCFLDGIMNGETLVGSKHAARDIALV</sequence>
<proteinExistence type="predicted"/>
<dbReference type="Proteomes" id="UP001265746">
    <property type="component" value="Unassembled WGS sequence"/>
</dbReference>
<protein>
    <submittedName>
        <fullName evidence="1">Uncharacterized protein</fullName>
    </submittedName>
</protein>
<organism evidence="1 2">
    <name type="scientific">Phomopsis amygdali</name>
    <name type="common">Fusicoccum amygdali</name>
    <dbReference type="NCBI Taxonomy" id="1214568"/>
    <lineage>
        <taxon>Eukaryota</taxon>
        <taxon>Fungi</taxon>
        <taxon>Dikarya</taxon>
        <taxon>Ascomycota</taxon>
        <taxon>Pezizomycotina</taxon>
        <taxon>Sordariomycetes</taxon>
        <taxon>Sordariomycetidae</taxon>
        <taxon>Diaporthales</taxon>
        <taxon>Diaporthaceae</taxon>
        <taxon>Diaporthe</taxon>
    </lineage>
</organism>
<evidence type="ECO:0000313" key="2">
    <source>
        <dbReference type="Proteomes" id="UP001265746"/>
    </source>
</evidence>
<dbReference type="PANTHER" id="PTHR24148:SF64">
    <property type="entry name" value="HETEROKARYON INCOMPATIBILITY DOMAIN-CONTAINING PROTEIN"/>
    <property type="match status" value="1"/>
</dbReference>
<evidence type="ECO:0000313" key="1">
    <source>
        <dbReference type="EMBL" id="KAK2597493.1"/>
    </source>
</evidence>
<dbReference type="InterPro" id="IPR052895">
    <property type="entry name" value="HetReg/Transcr_Mod"/>
</dbReference>
<name>A0AAD9VYR4_PHOAM</name>
<accession>A0AAD9VYR4</accession>
<dbReference type="EMBL" id="JAUJFL010000009">
    <property type="protein sequence ID" value="KAK2597493.1"/>
    <property type="molecule type" value="Genomic_DNA"/>
</dbReference>
<dbReference type="PANTHER" id="PTHR24148">
    <property type="entry name" value="ANKYRIN REPEAT DOMAIN-CONTAINING PROTEIN 39 HOMOLOG-RELATED"/>
    <property type="match status" value="1"/>
</dbReference>
<keyword evidence="2" id="KW-1185">Reference proteome</keyword>